<evidence type="ECO:0000256" key="1">
    <source>
        <dbReference type="ARBA" id="ARBA00000085"/>
    </source>
</evidence>
<evidence type="ECO:0000256" key="4">
    <source>
        <dbReference type="ARBA" id="ARBA00022553"/>
    </source>
</evidence>
<keyword evidence="8 14" id="KW-0418">Kinase</keyword>
<evidence type="ECO:0000256" key="10">
    <source>
        <dbReference type="ARBA" id="ARBA00022989"/>
    </source>
</evidence>
<keyword evidence="5" id="KW-0808">Transferase</keyword>
<keyword evidence="15" id="KW-1185">Reference proteome</keyword>
<comment type="catalytic activity">
    <reaction evidence="1">
        <text>ATP + protein L-histidine = ADP + protein N-phospho-L-histidine.</text>
        <dbReference type="EC" id="2.7.13.3"/>
    </reaction>
</comment>
<protein>
    <recommendedName>
        <fullName evidence="3">histidine kinase</fullName>
        <ecNumber evidence="3">2.7.13.3</ecNumber>
    </recommendedName>
</protein>
<evidence type="ECO:0000256" key="9">
    <source>
        <dbReference type="ARBA" id="ARBA00022840"/>
    </source>
</evidence>
<evidence type="ECO:0000256" key="5">
    <source>
        <dbReference type="ARBA" id="ARBA00022679"/>
    </source>
</evidence>
<dbReference type="SMART" id="SM00388">
    <property type="entry name" value="HisKA"/>
    <property type="match status" value="1"/>
</dbReference>
<feature type="domain" description="Histidine kinase" evidence="13">
    <location>
        <begin position="229"/>
        <end position="430"/>
    </location>
</feature>
<name>A0ABV4ALH1_9GAMM</name>
<keyword evidence="6 12" id="KW-0812">Transmembrane</keyword>
<evidence type="ECO:0000256" key="2">
    <source>
        <dbReference type="ARBA" id="ARBA00004141"/>
    </source>
</evidence>
<evidence type="ECO:0000256" key="11">
    <source>
        <dbReference type="ARBA" id="ARBA00023012"/>
    </source>
</evidence>
<evidence type="ECO:0000256" key="3">
    <source>
        <dbReference type="ARBA" id="ARBA00012438"/>
    </source>
</evidence>
<evidence type="ECO:0000256" key="8">
    <source>
        <dbReference type="ARBA" id="ARBA00022777"/>
    </source>
</evidence>
<dbReference type="SUPFAM" id="SSF47384">
    <property type="entry name" value="Homodimeric domain of signal transducing histidine kinase"/>
    <property type="match status" value="1"/>
</dbReference>
<dbReference type="InterPro" id="IPR005467">
    <property type="entry name" value="His_kinase_dom"/>
</dbReference>
<evidence type="ECO:0000313" key="15">
    <source>
        <dbReference type="Proteomes" id="UP001562065"/>
    </source>
</evidence>
<dbReference type="Gene3D" id="1.10.287.130">
    <property type="match status" value="1"/>
</dbReference>
<evidence type="ECO:0000259" key="13">
    <source>
        <dbReference type="PROSITE" id="PS50109"/>
    </source>
</evidence>
<dbReference type="Pfam" id="PF00512">
    <property type="entry name" value="HisKA"/>
    <property type="match status" value="1"/>
</dbReference>
<proteinExistence type="predicted"/>
<dbReference type="PANTHER" id="PTHR45436:SF14">
    <property type="entry name" value="SENSOR PROTEIN QSEC"/>
    <property type="match status" value="1"/>
</dbReference>
<keyword evidence="12" id="KW-0472">Membrane</keyword>
<evidence type="ECO:0000256" key="7">
    <source>
        <dbReference type="ARBA" id="ARBA00022741"/>
    </source>
</evidence>
<evidence type="ECO:0000256" key="6">
    <source>
        <dbReference type="ARBA" id="ARBA00022692"/>
    </source>
</evidence>
<accession>A0ABV4ALH1</accession>
<dbReference type="SMART" id="SM00387">
    <property type="entry name" value="HATPase_c"/>
    <property type="match status" value="1"/>
</dbReference>
<dbReference type="InterPro" id="IPR036097">
    <property type="entry name" value="HisK_dim/P_sf"/>
</dbReference>
<dbReference type="CDD" id="cd00082">
    <property type="entry name" value="HisKA"/>
    <property type="match status" value="1"/>
</dbReference>
<dbReference type="RefSeq" id="WP_369455769.1">
    <property type="nucleotide sequence ID" value="NZ_JBGCUO010000001.1"/>
</dbReference>
<dbReference type="Gene3D" id="3.30.565.10">
    <property type="entry name" value="Histidine kinase-like ATPase, C-terminal domain"/>
    <property type="match status" value="1"/>
</dbReference>
<dbReference type="EMBL" id="JBGCUO010000001">
    <property type="protein sequence ID" value="MEY1662535.1"/>
    <property type="molecule type" value="Genomic_DNA"/>
</dbReference>
<keyword evidence="9" id="KW-0067">ATP-binding</keyword>
<keyword evidence="10 12" id="KW-1133">Transmembrane helix</keyword>
<dbReference type="InterPro" id="IPR003594">
    <property type="entry name" value="HATPase_dom"/>
</dbReference>
<comment type="subcellular location">
    <subcellularLocation>
        <location evidence="2">Membrane</location>
        <topology evidence="2">Multi-pass membrane protein</topology>
    </subcellularLocation>
</comment>
<dbReference type="PROSITE" id="PS50109">
    <property type="entry name" value="HIS_KIN"/>
    <property type="match status" value="1"/>
</dbReference>
<dbReference type="EC" id="2.7.13.3" evidence="3"/>
<keyword evidence="4" id="KW-0597">Phosphoprotein</keyword>
<dbReference type="Proteomes" id="UP001562065">
    <property type="component" value="Unassembled WGS sequence"/>
</dbReference>
<dbReference type="InterPro" id="IPR013727">
    <property type="entry name" value="2CSK_N"/>
</dbReference>
<dbReference type="PANTHER" id="PTHR45436">
    <property type="entry name" value="SENSOR HISTIDINE KINASE YKOH"/>
    <property type="match status" value="1"/>
</dbReference>
<dbReference type="InterPro" id="IPR036890">
    <property type="entry name" value="HATPase_C_sf"/>
</dbReference>
<evidence type="ECO:0000256" key="12">
    <source>
        <dbReference type="SAM" id="Phobius"/>
    </source>
</evidence>
<dbReference type="GO" id="GO:0016301">
    <property type="term" value="F:kinase activity"/>
    <property type="evidence" value="ECO:0007669"/>
    <property type="project" value="UniProtKB-KW"/>
</dbReference>
<feature type="transmembrane region" description="Helical" evidence="12">
    <location>
        <begin position="145"/>
        <end position="168"/>
    </location>
</feature>
<comment type="caution">
    <text evidence="14">The sequence shown here is derived from an EMBL/GenBank/DDBJ whole genome shotgun (WGS) entry which is preliminary data.</text>
</comment>
<keyword evidence="7" id="KW-0547">Nucleotide-binding</keyword>
<keyword evidence="11" id="KW-0902">Two-component regulatory system</keyword>
<dbReference type="InterPro" id="IPR050428">
    <property type="entry name" value="TCS_sensor_his_kinase"/>
</dbReference>
<gene>
    <name evidence="14" type="ORF">AB5I84_10290</name>
</gene>
<dbReference type="InterPro" id="IPR003661">
    <property type="entry name" value="HisK_dim/P_dom"/>
</dbReference>
<organism evidence="14 15">
    <name type="scientific">Isoalcanivorax beigongshangi</name>
    <dbReference type="NCBI Taxonomy" id="3238810"/>
    <lineage>
        <taxon>Bacteria</taxon>
        <taxon>Pseudomonadati</taxon>
        <taxon>Pseudomonadota</taxon>
        <taxon>Gammaproteobacteria</taxon>
        <taxon>Oceanospirillales</taxon>
        <taxon>Alcanivoracaceae</taxon>
        <taxon>Isoalcanivorax</taxon>
    </lineage>
</organism>
<reference evidence="14 15" key="1">
    <citation type="submission" date="2024-07" db="EMBL/GenBank/DDBJ databases">
        <authorList>
            <person name="Ren Q."/>
        </authorList>
    </citation>
    <scope>NUCLEOTIDE SEQUENCE [LARGE SCALE GENOMIC DNA]</scope>
    <source>
        <strain evidence="14 15">REN37</strain>
    </source>
</reference>
<sequence length="434" mass="47146">MSLRLKLMLTLGLSLTLLWVATAVWVFEGISRRIDDTLDQRLVASAHMISNLIGQLPVTDLGELEAVQSVVAGVQGVACQVRSRTGSLLLQTHPLLPADARSPAPGWSRLELDGTVWRLYTLDRHGILVSTADRLDERQALRNSFLTGTALSFTVALLGSLALLWLILTRTFRPLSRLTGTLAGLSPTDLAPLPDRDLPLEIVPLVRTINGLFARFGDTLERETRFTSNAAHELRTPLTAAKTQLQLVQRAAPERRAHHLSRAEHALERLERIINQLLTLARIDSDQVDTRPGPASVGSVLEELAAHYPIAPVLSVSSADRARLTPIDSDLWQVAVRNLVDNALCHGDGLLRMQVQHQHGQLQVQLCNRLADGAQLPAAAGERFRRGPTSQGAGLGLSIVEALCRRYAGQLTLDPGTDTLTVVLTFPAAAAVPV</sequence>
<dbReference type="SUPFAM" id="SSF55874">
    <property type="entry name" value="ATPase domain of HSP90 chaperone/DNA topoisomerase II/histidine kinase"/>
    <property type="match status" value="1"/>
</dbReference>
<dbReference type="Pfam" id="PF08521">
    <property type="entry name" value="2CSK_N"/>
    <property type="match status" value="1"/>
</dbReference>
<evidence type="ECO:0000313" key="14">
    <source>
        <dbReference type="EMBL" id="MEY1662535.1"/>
    </source>
</evidence>
<dbReference type="Pfam" id="PF02518">
    <property type="entry name" value="HATPase_c"/>
    <property type="match status" value="1"/>
</dbReference>